<name>A0A3A9K543_9BACI</name>
<dbReference type="Proteomes" id="UP000281498">
    <property type="component" value="Unassembled WGS sequence"/>
</dbReference>
<organism evidence="3 4">
    <name type="scientific">Salipaludibacillus neizhouensis</name>
    <dbReference type="NCBI Taxonomy" id="885475"/>
    <lineage>
        <taxon>Bacteria</taxon>
        <taxon>Bacillati</taxon>
        <taxon>Bacillota</taxon>
        <taxon>Bacilli</taxon>
        <taxon>Bacillales</taxon>
        <taxon>Bacillaceae</taxon>
    </lineage>
</organism>
<proteinExistence type="predicted"/>
<feature type="region of interest" description="Disordered" evidence="1">
    <location>
        <begin position="367"/>
        <end position="392"/>
    </location>
</feature>
<feature type="compositionally biased region" description="Basic and acidic residues" evidence="1">
    <location>
        <begin position="82"/>
        <end position="99"/>
    </location>
</feature>
<feature type="domain" description="GerMN" evidence="2">
    <location>
        <begin position="283"/>
        <end position="372"/>
    </location>
</feature>
<feature type="domain" description="GerMN" evidence="2">
    <location>
        <begin position="132"/>
        <end position="223"/>
    </location>
</feature>
<sequence length="392" mass="43295">MHRKWKQRGTTMLIIGATVMLITACGSEETNDVLEEIDPPQIDYIEDEEELDLEVFEAESNSEGDQLSSITQEEVDEGDNTAEEKGGSEENGDAKEKGGALETGDVQELYLLDKNGMVAPQSISIELGEDEVKTLVDHLVQEGPITEQLPNGFQAVLPAGTEVVESAVDKQGVATVDFNTVFNDYHPSQELQILQSLTWTLTQLDDVDRVKLKMNGEELTAMPQNDTPIGEGYTRDHGINLEMNDQADLVATTPVVVYFLAQNNEETYYVPVTRRVNETENKYEAVINELLEGPSYTSQLLTDFREEVALMEEPTFKDGTLHLDFNEGLLSQINGTAMSEEALNMLVLSLTEQEEVEDVSLSINSDPSVMVSNGQEVSAPVARPTHVNSGRF</sequence>
<gene>
    <name evidence="3" type="ORF">CR203_18035</name>
</gene>
<protein>
    <submittedName>
        <fullName evidence="3">Sporulation protein</fullName>
    </submittedName>
</protein>
<dbReference type="AlphaFoldDB" id="A0A3A9K543"/>
<evidence type="ECO:0000313" key="4">
    <source>
        <dbReference type="Proteomes" id="UP000281498"/>
    </source>
</evidence>
<dbReference type="InterPro" id="IPR019606">
    <property type="entry name" value="GerMN"/>
</dbReference>
<dbReference type="Pfam" id="PF10646">
    <property type="entry name" value="Germane"/>
    <property type="match status" value="2"/>
</dbReference>
<reference evidence="3 4" key="1">
    <citation type="submission" date="2017-10" db="EMBL/GenBank/DDBJ databases">
        <title>Bacillus sp. nov., a halophilic bacterium isolated from a Keqin Lake.</title>
        <authorList>
            <person name="Wang H."/>
        </authorList>
    </citation>
    <scope>NUCLEOTIDE SEQUENCE [LARGE SCALE GENOMIC DNA]</scope>
    <source>
        <strain evidence="3 4">KCTC 13187</strain>
    </source>
</reference>
<evidence type="ECO:0000313" key="3">
    <source>
        <dbReference type="EMBL" id="RKL65970.1"/>
    </source>
</evidence>
<dbReference type="EMBL" id="PDOE01000010">
    <property type="protein sequence ID" value="RKL65970.1"/>
    <property type="molecule type" value="Genomic_DNA"/>
</dbReference>
<evidence type="ECO:0000259" key="2">
    <source>
        <dbReference type="SMART" id="SM00909"/>
    </source>
</evidence>
<evidence type="ECO:0000256" key="1">
    <source>
        <dbReference type="SAM" id="MobiDB-lite"/>
    </source>
</evidence>
<feature type="compositionally biased region" description="Polar residues" evidence="1">
    <location>
        <begin position="367"/>
        <end position="376"/>
    </location>
</feature>
<dbReference type="OrthoDB" id="1715058at2"/>
<dbReference type="PROSITE" id="PS51257">
    <property type="entry name" value="PROKAR_LIPOPROTEIN"/>
    <property type="match status" value="1"/>
</dbReference>
<comment type="caution">
    <text evidence="3">The sequence shown here is derived from an EMBL/GenBank/DDBJ whole genome shotgun (WGS) entry which is preliminary data.</text>
</comment>
<dbReference type="RefSeq" id="WP_110934954.1">
    <property type="nucleotide sequence ID" value="NZ_KZ614146.1"/>
</dbReference>
<feature type="compositionally biased region" description="Polar residues" evidence="1">
    <location>
        <begin position="63"/>
        <end position="72"/>
    </location>
</feature>
<feature type="region of interest" description="Disordered" evidence="1">
    <location>
        <begin position="57"/>
        <end position="100"/>
    </location>
</feature>
<accession>A0A3A9K543</accession>
<keyword evidence="4" id="KW-1185">Reference proteome</keyword>
<dbReference type="SMART" id="SM00909">
    <property type="entry name" value="Germane"/>
    <property type="match status" value="2"/>
</dbReference>